<reference evidence="1" key="1">
    <citation type="journal article" date="2020" name="mSystems">
        <title>Genome- and Community-Level Interaction Insights into Carbon Utilization and Element Cycling Functions of Hydrothermarchaeota in Hydrothermal Sediment.</title>
        <authorList>
            <person name="Zhou Z."/>
            <person name="Liu Y."/>
            <person name="Xu W."/>
            <person name="Pan J."/>
            <person name="Luo Z.H."/>
            <person name="Li M."/>
        </authorList>
    </citation>
    <scope>NUCLEOTIDE SEQUENCE [LARGE SCALE GENOMIC DNA]</scope>
    <source>
        <strain evidence="1">SpSt-81</strain>
    </source>
</reference>
<evidence type="ECO:0008006" key="2">
    <source>
        <dbReference type="Google" id="ProtNLM"/>
    </source>
</evidence>
<organism evidence="1">
    <name type="scientific">Dictyoglomus thermophilum</name>
    <dbReference type="NCBI Taxonomy" id="14"/>
    <lineage>
        <taxon>Bacteria</taxon>
        <taxon>Pseudomonadati</taxon>
        <taxon>Dictyoglomota</taxon>
        <taxon>Dictyoglomia</taxon>
        <taxon>Dictyoglomales</taxon>
        <taxon>Dictyoglomaceae</taxon>
        <taxon>Dictyoglomus</taxon>
    </lineage>
</organism>
<evidence type="ECO:0000313" key="1">
    <source>
        <dbReference type="EMBL" id="HFX14240.1"/>
    </source>
</evidence>
<comment type="caution">
    <text evidence="1">The sequence shown here is derived from an EMBL/GenBank/DDBJ whole genome shotgun (WGS) entry which is preliminary data.</text>
</comment>
<dbReference type="EMBL" id="DTIN01000039">
    <property type="protein sequence ID" value="HFX14240.1"/>
    <property type="molecule type" value="Genomic_DNA"/>
</dbReference>
<proteinExistence type="predicted"/>
<gene>
    <name evidence="1" type="ORF">ENW00_08890</name>
</gene>
<dbReference type="Gene3D" id="3.40.800.10">
    <property type="entry name" value="Ureohydrolase domain"/>
    <property type="match status" value="1"/>
</dbReference>
<protein>
    <recommendedName>
        <fullName evidence="2">Arginase</fullName>
    </recommendedName>
</protein>
<name>A0A7C3RL66_DICTH</name>
<accession>A0A7C3RL66</accession>
<sequence length="234" mass="27553">MYEKSIFFTLIFHFDDTYFFQENLRSIGIEIDLRDISGTKYMCSFENLEKIEKRIPKIERKINFLGKGDYHYLTYLSLRKIDILFALLVVDHHIDIKKTFEGYISCGSWLLEAIKIKTLKKIILISSYEKLEGKICIIKFDYNKIENLIKDLPVYISIDKDILDKSYINISWDQGNLSLDQLLSLFLLFQRGKILGIDVCGEPAFNIYEYKKSEKINLEIWKTINNITPMKISA</sequence>
<dbReference type="AlphaFoldDB" id="A0A7C3RL66"/>
<dbReference type="SUPFAM" id="SSF52768">
    <property type="entry name" value="Arginase/deacetylase"/>
    <property type="match status" value="1"/>
</dbReference>
<dbReference type="InterPro" id="IPR023696">
    <property type="entry name" value="Ureohydrolase_dom_sf"/>
</dbReference>